<evidence type="ECO:0000313" key="3">
    <source>
        <dbReference type="EMBL" id="OGE94857.1"/>
    </source>
</evidence>
<sequence length="195" mass="22524">MNNSKILYGIGGLIIGLLIATIFFPDALNRNDNGMMNMGNNMDEHFIDQMIPHHEDAITMAELAKQKAEHQEIKDLAADIITAQNAEIEQMRQWRRDWFGIGGLFIPQAMAHNMEHGLNMGLMGDLSDLEDLENAKPFDKKFIEAMIPHHQMAVMMAQMLWQTTQREEMKKISDDIITAQNAEIEQMRTWYKAWY</sequence>
<dbReference type="AlphaFoldDB" id="A0A1F5PYD3"/>
<organism evidence="3 4">
    <name type="scientific">Candidatus Doudnabacteria bacterium RIFCSPLOWO2_01_FULL_44_21</name>
    <dbReference type="NCBI Taxonomy" id="1817841"/>
    <lineage>
        <taxon>Bacteria</taxon>
        <taxon>Candidatus Doudnaibacteriota</taxon>
    </lineage>
</organism>
<dbReference type="Gene3D" id="1.20.1260.10">
    <property type="match status" value="1"/>
</dbReference>
<evidence type="ECO:0000313" key="4">
    <source>
        <dbReference type="Proteomes" id="UP000177281"/>
    </source>
</evidence>
<evidence type="ECO:0000256" key="1">
    <source>
        <dbReference type="SAM" id="Phobius"/>
    </source>
</evidence>
<reference evidence="3 4" key="1">
    <citation type="journal article" date="2016" name="Nat. Commun.">
        <title>Thousands of microbial genomes shed light on interconnected biogeochemical processes in an aquifer system.</title>
        <authorList>
            <person name="Anantharaman K."/>
            <person name="Brown C.T."/>
            <person name="Hug L.A."/>
            <person name="Sharon I."/>
            <person name="Castelle C.J."/>
            <person name="Probst A.J."/>
            <person name="Thomas B.C."/>
            <person name="Singh A."/>
            <person name="Wilkins M.J."/>
            <person name="Karaoz U."/>
            <person name="Brodie E.L."/>
            <person name="Williams K.H."/>
            <person name="Hubbard S.S."/>
            <person name="Banfield J.F."/>
        </authorList>
    </citation>
    <scope>NUCLEOTIDE SEQUENCE [LARGE SCALE GENOMIC DNA]</scope>
</reference>
<keyword evidence="1" id="KW-1133">Transmembrane helix</keyword>
<evidence type="ECO:0000259" key="2">
    <source>
        <dbReference type="Pfam" id="PF03713"/>
    </source>
</evidence>
<dbReference type="Proteomes" id="UP000177281">
    <property type="component" value="Unassembled WGS sequence"/>
</dbReference>
<dbReference type="PANTHER" id="PTHR36933">
    <property type="entry name" value="SLL0788 PROTEIN"/>
    <property type="match status" value="1"/>
</dbReference>
<dbReference type="PANTHER" id="PTHR36933:SF1">
    <property type="entry name" value="SLL0788 PROTEIN"/>
    <property type="match status" value="1"/>
</dbReference>
<feature type="transmembrane region" description="Helical" evidence="1">
    <location>
        <begin position="6"/>
        <end position="28"/>
    </location>
</feature>
<feature type="domain" description="DUF305" evidence="2">
    <location>
        <begin position="43"/>
        <end position="191"/>
    </location>
</feature>
<proteinExistence type="predicted"/>
<protein>
    <recommendedName>
        <fullName evidence="2">DUF305 domain-containing protein</fullName>
    </recommendedName>
</protein>
<dbReference type="EMBL" id="MFFB01000007">
    <property type="protein sequence ID" value="OGE94857.1"/>
    <property type="molecule type" value="Genomic_DNA"/>
</dbReference>
<dbReference type="Pfam" id="PF03713">
    <property type="entry name" value="DUF305"/>
    <property type="match status" value="1"/>
</dbReference>
<comment type="caution">
    <text evidence="3">The sequence shown here is derived from an EMBL/GenBank/DDBJ whole genome shotgun (WGS) entry which is preliminary data.</text>
</comment>
<keyword evidence="1" id="KW-0472">Membrane</keyword>
<keyword evidence="1" id="KW-0812">Transmembrane</keyword>
<accession>A0A1F5PYD3</accession>
<name>A0A1F5PYD3_9BACT</name>
<dbReference type="InterPro" id="IPR005183">
    <property type="entry name" value="DUF305_CopM-like"/>
</dbReference>
<dbReference type="STRING" id="1817841.A3B10_03645"/>
<gene>
    <name evidence="3" type="ORF">A3B10_03645</name>
</gene>
<dbReference type="InterPro" id="IPR012347">
    <property type="entry name" value="Ferritin-like"/>
</dbReference>